<gene>
    <name evidence="2" type="ORF">PVK06_043786</name>
</gene>
<reference evidence="2 3" key="1">
    <citation type="submission" date="2023-03" db="EMBL/GenBank/DDBJ databases">
        <title>WGS of Gossypium arboreum.</title>
        <authorList>
            <person name="Yu D."/>
        </authorList>
    </citation>
    <scope>NUCLEOTIDE SEQUENCE [LARGE SCALE GENOMIC DNA]</scope>
    <source>
        <tissue evidence="2">Leaf</tissue>
    </source>
</reference>
<feature type="region of interest" description="Disordered" evidence="1">
    <location>
        <begin position="78"/>
        <end position="116"/>
    </location>
</feature>
<name>A0ABR0MPS7_GOSAR</name>
<proteinExistence type="predicted"/>
<protein>
    <submittedName>
        <fullName evidence="2">Uncharacterized protein</fullName>
    </submittedName>
</protein>
<accession>A0ABR0MPS7</accession>
<organism evidence="2 3">
    <name type="scientific">Gossypium arboreum</name>
    <name type="common">Tree cotton</name>
    <name type="synonym">Gossypium nanking</name>
    <dbReference type="NCBI Taxonomy" id="29729"/>
    <lineage>
        <taxon>Eukaryota</taxon>
        <taxon>Viridiplantae</taxon>
        <taxon>Streptophyta</taxon>
        <taxon>Embryophyta</taxon>
        <taxon>Tracheophyta</taxon>
        <taxon>Spermatophyta</taxon>
        <taxon>Magnoliopsida</taxon>
        <taxon>eudicotyledons</taxon>
        <taxon>Gunneridae</taxon>
        <taxon>Pentapetalae</taxon>
        <taxon>rosids</taxon>
        <taxon>malvids</taxon>
        <taxon>Malvales</taxon>
        <taxon>Malvaceae</taxon>
        <taxon>Malvoideae</taxon>
        <taxon>Gossypium</taxon>
    </lineage>
</organism>
<evidence type="ECO:0000313" key="2">
    <source>
        <dbReference type="EMBL" id="KAK5775837.1"/>
    </source>
</evidence>
<sequence length="134" mass="14806">MINHIRKRDSIHVYFKDDVDTAGVVDDTMLLSTNREKDVNIGSGEPNCNEELNCNERVNGGIRETFTELSRESNIGLDFSGSSDACAKSGKSSKTSGANDTDNSLGSEGALRAEPKDKKVRNIKAWYRKYEGEK</sequence>
<dbReference type="EMBL" id="JARKNE010000012">
    <property type="protein sequence ID" value="KAK5775837.1"/>
    <property type="molecule type" value="Genomic_DNA"/>
</dbReference>
<feature type="compositionally biased region" description="Low complexity" evidence="1">
    <location>
        <begin position="88"/>
        <end position="97"/>
    </location>
</feature>
<evidence type="ECO:0000313" key="3">
    <source>
        <dbReference type="Proteomes" id="UP001358586"/>
    </source>
</evidence>
<evidence type="ECO:0000256" key="1">
    <source>
        <dbReference type="SAM" id="MobiDB-lite"/>
    </source>
</evidence>
<comment type="caution">
    <text evidence="2">The sequence shown here is derived from an EMBL/GenBank/DDBJ whole genome shotgun (WGS) entry which is preliminary data.</text>
</comment>
<dbReference type="Proteomes" id="UP001358586">
    <property type="component" value="Chromosome 12"/>
</dbReference>
<keyword evidence="3" id="KW-1185">Reference proteome</keyword>